<feature type="transmembrane region" description="Helical" evidence="6">
    <location>
        <begin position="80"/>
        <end position="99"/>
    </location>
</feature>
<comment type="similarity">
    <text evidence="2">Belongs to the TerC family.</text>
</comment>
<evidence type="ECO:0000256" key="1">
    <source>
        <dbReference type="ARBA" id="ARBA00004141"/>
    </source>
</evidence>
<feature type="transmembrane region" description="Helical" evidence="6">
    <location>
        <begin position="125"/>
        <end position="144"/>
    </location>
</feature>
<keyword evidence="5 6" id="KW-0472">Membrane</keyword>
<feature type="transmembrane region" description="Helical" evidence="6">
    <location>
        <begin position="56"/>
        <end position="74"/>
    </location>
</feature>
<dbReference type="NCBIfam" id="TIGR03717">
    <property type="entry name" value="R_switched_YjbE"/>
    <property type="match status" value="1"/>
</dbReference>
<dbReference type="PANTHER" id="PTHR30238">
    <property type="entry name" value="MEMBRANE BOUND PREDICTED REDOX MODULATOR"/>
    <property type="match status" value="1"/>
</dbReference>
<evidence type="ECO:0000313" key="7">
    <source>
        <dbReference type="EMBL" id="APH54958.1"/>
    </source>
</evidence>
<keyword evidence="4 6" id="KW-1133">Transmembrane helix</keyword>
<name>A0AAC9KCR7_9PROT</name>
<evidence type="ECO:0000256" key="6">
    <source>
        <dbReference type="SAM" id="Phobius"/>
    </source>
</evidence>
<dbReference type="InterPro" id="IPR022301">
    <property type="entry name" value="Integral_membrane_YjbE"/>
</dbReference>
<proteinExistence type="inferred from homology"/>
<dbReference type="InterPro" id="IPR005496">
    <property type="entry name" value="Integral_membrane_TerC"/>
</dbReference>
<dbReference type="Pfam" id="PF03741">
    <property type="entry name" value="TerC"/>
    <property type="match status" value="1"/>
</dbReference>
<feature type="transmembrane region" description="Helical" evidence="6">
    <location>
        <begin position="20"/>
        <end position="44"/>
    </location>
</feature>
<dbReference type="GO" id="GO:0016020">
    <property type="term" value="C:membrane"/>
    <property type="evidence" value="ECO:0007669"/>
    <property type="project" value="UniProtKB-SubCell"/>
</dbReference>
<organism evidence="7 8">
    <name type="scientific">Granulibacter bethesdensis</name>
    <dbReference type="NCBI Taxonomy" id="364410"/>
    <lineage>
        <taxon>Bacteria</taxon>
        <taxon>Pseudomonadati</taxon>
        <taxon>Pseudomonadota</taxon>
        <taxon>Alphaproteobacteria</taxon>
        <taxon>Acetobacterales</taxon>
        <taxon>Acetobacteraceae</taxon>
        <taxon>Granulibacter</taxon>
    </lineage>
</organism>
<evidence type="ECO:0000256" key="4">
    <source>
        <dbReference type="ARBA" id="ARBA00022989"/>
    </source>
</evidence>
<gene>
    <name evidence="7" type="ORF">GbCGDNIH9_1657</name>
</gene>
<dbReference type="AlphaFoldDB" id="A0AAC9KCR7"/>
<evidence type="ECO:0000313" key="8">
    <source>
        <dbReference type="Proteomes" id="UP000182373"/>
    </source>
</evidence>
<feature type="transmembrane region" description="Helical" evidence="6">
    <location>
        <begin position="178"/>
        <end position="196"/>
    </location>
</feature>
<sequence length="230" mass="25048">MEKMMDSLFPDGLVFSPAVIKFFQVVFIDVALAGDNALLVGLAVAGLPAGQRRKAVFWGIAIATGIRVAAGLLALQLLEIIGLTLAGGLLLLWVCWRMYRELRRQEPHLEASPPTKTMRQAMTQIVLADLSMSLDNVLAVAGAAEGHPYILMAGLVLSVLLMGVVANALANLLSRYRWIAWVGLAVVLYVALKMIWDGVQEFSDTKPDVPLWVPMWLRHGIGQLHQLVAG</sequence>
<dbReference type="EMBL" id="CP018191">
    <property type="protein sequence ID" value="APH54958.1"/>
    <property type="molecule type" value="Genomic_DNA"/>
</dbReference>
<reference evidence="8" key="1">
    <citation type="submission" date="2016-11" db="EMBL/GenBank/DDBJ databases">
        <title>Comparative genomic and phenotypic analysis of Granulibacter bethesdensis clinical isolates from patients with chronic granulomatous disease.</title>
        <authorList>
            <person name="Zarember K.A."/>
            <person name="Porcella S.F."/>
            <person name="Chu J."/>
            <person name="Ding L."/>
            <person name="Dahlstrom E."/>
            <person name="Barbian K."/>
            <person name="Martens C."/>
            <person name="Sykora L."/>
            <person name="Kramer S."/>
            <person name="Pettinato A.M."/>
            <person name="Hong H."/>
            <person name="Wald G."/>
            <person name="Berg L.J."/>
            <person name="Rogge L.S."/>
            <person name="Greenberg D.E."/>
            <person name="Falcone E.L."/>
            <person name="Neves J.F."/>
            <person name="Simoes M.J."/>
            <person name="Casal M."/>
            <person name="Rodriguez-Lopez F.C."/>
            <person name="Zelazny A."/>
            <person name="Gallin J.I."/>
            <person name="Holland S.M."/>
        </authorList>
    </citation>
    <scope>NUCLEOTIDE SEQUENCE [LARGE SCALE GENOMIC DNA]</scope>
    <source>
        <strain evidence="8">NIH9.1</strain>
    </source>
</reference>
<comment type="subcellular location">
    <subcellularLocation>
        <location evidence="1">Membrane</location>
        <topology evidence="1">Multi-pass membrane protein</topology>
    </subcellularLocation>
</comment>
<evidence type="ECO:0000256" key="2">
    <source>
        <dbReference type="ARBA" id="ARBA00007511"/>
    </source>
</evidence>
<feature type="transmembrane region" description="Helical" evidence="6">
    <location>
        <begin position="150"/>
        <end position="171"/>
    </location>
</feature>
<evidence type="ECO:0000256" key="3">
    <source>
        <dbReference type="ARBA" id="ARBA00022692"/>
    </source>
</evidence>
<dbReference type="PANTHER" id="PTHR30238:SF4">
    <property type="entry name" value="SLL1022 PROTEIN"/>
    <property type="match status" value="1"/>
</dbReference>
<dbReference type="Proteomes" id="UP000182373">
    <property type="component" value="Chromosome"/>
</dbReference>
<evidence type="ECO:0000256" key="5">
    <source>
        <dbReference type="ARBA" id="ARBA00023136"/>
    </source>
</evidence>
<accession>A0AAC9KCR7</accession>
<protein>
    <submittedName>
        <fullName evidence="7">Integral membrane protein</fullName>
    </submittedName>
</protein>
<keyword evidence="3 6" id="KW-0812">Transmembrane</keyword>